<dbReference type="Proteomes" id="UP001054846">
    <property type="component" value="Chromosome"/>
</dbReference>
<gene>
    <name evidence="2" type="ORF">ISF26_05610</name>
</gene>
<organism evidence="2 3">
    <name type="scientific">Gloeobacter morelensis MG652769</name>
    <dbReference type="NCBI Taxonomy" id="2781736"/>
    <lineage>
        <taxon>Bacteria</taxon>
        <taxon>Bacillati</taxon>
        <taxon>Cyanobacteriota</taxon>
        <taxon>Cyanophyceae</taxon>
        <taxon>Gloeobacterales</taxon>
        <taxon>Gloeobacteraceae</taxon>
        <taxon>Gloeobacter</taxon>
        <taxon>Gloeobacter morelensis</taxon>
    </lineage>
</organism>
<feature type="transmembrane region" description="Helical" evidence="1">
    <location>
        <begin position="70"/>
        <end position="90"/>
    </location>
</feature>
<reference evidence="2 3" key="1">
    <citation type="journal article" date="2021" name="Genome Biol. Evol.">
        <title>Complete Genome Sequencing of a Novel Gloeobacter Species from a Waterfall Cave in Mexico.</title>
        <authorList>
            <person name="Saw J.H."/>
            <person name="Cardona T."/>
            <person name="Montejano G."/>
        </authorList>
    </citation>
    <scope>NUCLEOTIDE SEQUENCE [LARGE SCALE GENOMIC DNA]</scope>
    <source>
        <strain evidence="2">MG652769</strain>
    </source>
</reference>
<keyword evidence="3" id="KW-1185">Reference proteome</keyword>
<keyword evidence="1" id="KW-0472">Membrane</keyword>
<sequence>MSTADDEKLNARLERELPRLLANQSYDYRQELAAFRAEEADLEAEIDRVWEKTLKKQVPAAAAPRRLPQWWGAAAAVLVASAGLAGVVALNRMGAPADAPINTLPNPNRPFARLLAAELQKQWQPAAAGLGAARGNLVVSARPAAAGVPPVLAIEQSSGSPEVDRVALEALARAVKSTGPAPQQPFTVTFDLAARQVNVRQ</sequence>
<keyword evidence="1" id="KW-1133">Transmembrane helix</keyword>
<dbReference type="RefSeq" id="WP_230842934.1">
    <property type="nucleotide sequence ID" value="NZ_CP063845.1"/>
</dbReference>
<proteinExistence type="predicted"/>
<name>A0ABY3PQ13_9CYAN</name>
<dbReference type="SUPFAM" id="SSF74653">
    <property type="entry name" value="TolA/TonB C-terminal domain"/>
    <property type="match status" value="1"/>
</dbReference>
<protein>
    <submittedName>
        <fullName evidence="2">Uncharacterized protein</fullName>
    </submittedName>
</protein>
<accession>A0ABY3PQ13</accession>
<evidence type="ECO:0000313" key="3">
    <source>
        <dbReference type="Proteomes" id="UP001054846"/>
    </source>
</evidence>
<evidence type="ECO:0000313" key="2">
    <source>
        <dbReference type="EMBL" id="UFP95710.1"/>
    </source>
</evidence>
<dbReference type="EMBL" id="CP063845">
    <property type="protein sequence ID" value="UFP95710.1"/>
    <property type="molecule type" value="Genomic_DNA"/>
</dbReference>
<keyword evidence="1" id="KW-0812">Transmembrane</keyword>
<evidence type="ECO:0000256" key="1">
    <source>
        <dbReference type="SAM" id="Phobius"/>
    </source>
</evidence>